<dbReference type="SMART" id="SM00427">
    <property type="entry name" value="H2B"/>
    <property type="match status" value="1"/>
</dbReference>
<accession>A0A2B4R7J9</accession>
<gene>
    <name evidence="2" type="primary">2</name>
    <name evidence="2" type="ORF">AWC38_SpisGene22281</name>
</gene>
<keyword evidence="3" id="KW-1185">Reference proteome</keyword>
<evidence type="ECO:0000313" key="2">
    <source>
        <dbReference type="EMBL" id="PFX13621.1"/>
    </source>
</evidence>
<name>A0A2B4R7J9_STYPI</name>
<evidence type="ECO:0000256" key="1">
    <source>
        <dbReference type="ARBA" id="ARBA00006846"/>
    </source>
</evidence>
<comment type="similarity">
    <text evidence="1">Belongs to the histone H2B family.</text>
</comment>
<dbReference type="SUPFAM" id="SSF47113">
    <property type="entry name" value="Histone-fold"/>
    <property type="match status" value="1"/>
</dbReference>
<dbReference type="GO" id="GO:0000786">
    <property type="term" value="C:nucleosome"/>
    <property type="evidence" value="ECO:0007669"/>
    <property type="project" value="InterPro"/>
</dbReference>
<dbReference type="Proteomes" id="UP000225706">
    <property type="component" value="Unassembled WGS sequence"/>
</dbReference>
<dbReference type="GO" id="GO:0030527">
    <property type="term" value="F:structural constituent of chromatin"/>
    <property type="evidence" value="ECO:0007669"/>
    <property type="project" value="InterPro"/>
</dbReference>
<dbReference type="InterPro" id="IPR009072">
    <property type="entry name" value="Histone-fold"/>
</dbReference>
<dbReference type="STRING" id="50429.A0A2B4R7J9"/>
<dbReference type="Gene3D" id="1.10.20.10">
    <property type="entry name" value="Histone, subunit A"/>
    <property type="match status" value="1"/>
</dbReference>
<dbReference type="EMBL" id="LSMT01000931">
    <property type="protein sequence ID" value="PFX13621.1"/>
    <property type="molecule type" value="Genomic_DNA"/>
</dbReference>
<organism evidence="2 3">
    <name type="scientific">Stylophora pistillata</name>
    <name type="common">Smooth cauliflower coral</name>
    <dbReference type="NCBI Taxonomy" id="50429"/>
    <lineage>
        <taxon>Eukaryota</taxon>
        <taxon>Metazoa</taxon>
        <taxon>Cnidaria</taxon>
        <taxon>Anthozoa</taxon>
        <taxon>Hexacorallia</taxon>
        <taxon>Scleractinia</taxon>
        <taxon>Astrocoeniina</taxon>
        <taxon>Pocilloporidae</taxon>
        <taxon>Stylophora</taxon>
    </lineage>
</organism>
<dbReference type="GO" id="GO:0003677">
    <property type="term" value="F:DNA binding"/>
    <property type="evidence" value="ECO:0007669"/>
    <property type="project" value="InterPro"/>
</dbReference>
<dbReference type="PRINTS" id="PR00621">
    <property type="entry name" value="HISTONEH2B"/>
</dbReference>
<reference evidence="3" key="1">
    <citation type="journal article" date="2017" name="bioRxiv">
        <title>Comparative analysis of the genomes of Stylophora pistillata and Acropora digitifera provides evidence for extensive differences between species of corals.</title>
        <authorList>
            <person name="Voolstra C.R."/>
            <person name="Li Y."/>
            <person name="Liew Y.J."/>
            <person name="Baumgarten S."/>
            <person name="Zoccola D."/>
            <person name="Flot J.-F."/>
            <person name="Tambutte S."/>
            <person name="Allemand D."/>
            <person name="Aranda M."/>
        </authorList>
    </citation>
    <scope>NUCLEOTIDE SEQUENCE [LARGE SCALE GENOMIC DNA]</scope>
</reference>
<evidence type="ECO:0000313" key="3">
    <source>
        <dbReference type="Proteomes" id="UP000225706"/>
    </source>
</evidence>
<dbReference type="PANTHER" id="PTHR23428">
    <property type="entry name" value="HISTONE H2B"/>
    <property type="match status" value="1"/>
</dbReference>
<dbReference type="InterPro" id="IPR000558">
    <property type="entry name" value="Histone_H2B"/>
</dbReference>
<dbReference type="GO" id="GO:0046982">
    <property type="term" value="F:protein heterodimerization activity"/>
    <property type="evidence" value="ECO:0007669"/>
    <property type="project" value="InterPro"/>
</dbReference>
<comment type="caution">
    <text evidence="2">The sequence shown here is derived from an EMBL/GenBank/DDBJ whole genome shotgun (WGS) entry which is preliminary data.</text>
</comment>
<protein>
    <submittedName>
        <fullName evidence="2">Histone H2B.1, embryonic</fullName>
    </submittedName>
</protein>
<dbReference type="AlphaFoldDB" id="A0A2B4R7J9"/>
<dbReference type="OrthoDB" id="5957815at2759"/>
<proteinExistence type="inferred from homology"/>
<sequence>MEASRLTKYAKKSTMSSREIQTAVRLLLPSELAKHAVSEASNDQEGKLLYDLEETHELDYLTSKPTGIQKTGKRVSETLIDVILTNLPDGFTKSGVVDPRMNDHALVYLFMKERIARSKTKVVNFRSSKNLDEQEFKEHLAADPWHVAEVFDDVNDQFEVFSVLLREL</sequence>